<dbReference type="EC" id="2.1.1.193" evidence="10"/>
<dbReference type="PANTHER" id="PTHR30027:SF3">
    <property type="entry name" value="16S RRNA (URACIL(1498)-N(3))-METHYLTRANSFERASE"/>
    <property type="match status" value="1"/>
</dbReference>
<keyword evidence="14" id="KW-1185">Reference proteome</keyword>
<comment type="subcellular location">
    <subcellularLocation>
        <location evidence="1 10">Cytoplasm</location>
    </subcellularLocation>
</comment>
<dbReference type="InterPro" id="IPR029028">
    <property type="entry name" value="Alpha/beta_knot_MTases"/>
</dbReference>
<dbReference type="PATRIC" id="fig|880071.3.peg.331"/>
<dbReference type="InterPro" id="IPR046887">
    <property type="entry name" value="RsmE_PUA-like"/>
</dbReference>
<evidence type="ECO:0000256" key="5">
    <source>
        <dbReference type="ARBA" id="ARBA00022603"/>
    </source>
</evidence>
<dbReference type="InterPro" id="IPR015947">
    <property type="entry name" value="PUA-like_sf"/>
</dbReference>
<comment type="catalytic activity">
    <reaction evidence="9 10">
        <text>uridine(1498) in 16S rRNA + S-adenosyl-L-methionine = N(3)-methyluridine(1498) in 16S rRNA + S-adenosyl-L-homocysteine + H(+)</text>
        <dbReference type="Rhea" id="RHEA:42920"/>
        <dbReference type="Rhea" id="RHEA-COMP:10283"/>
        <dbReference type="Rhea" id="RHEA-COMP:10284"/>
        <dbReference type="ChEBI" id="CHEBI:15378"/>
        <dbReference type="ChEBI" id="CHEBI:57856"/>
        <dbReference type="ChEBI" id="CHEBI:59789"/>
        <dbReference type="ChEBI" id="CHEBI:65315"/>
        <dbReference type="ChEBI" id="CHEBI:74502"/>
        <dbReference type="EC" id="2.1.1.193"/>
    </reaction>
</comment>
<keyword evidence="4 10" id="KW-0698">rRNA processing</keyword>
<dbReference type="InterPro" id="IPR006700">
    <property type="entry name" value="RsmE"/>
</dbReference>
<dbReference type="PANTHER" id="PTHR30027">
    <property type="entry name" value="RIBOSOMAL RNA SMALL SUBUNIT METHYLTRANSFERASE E"/>
    <property type="match status" value="1"/>
</dbReference>
<evidence type="ECO:0000256" key="6">
    <source>
        <dbReference type="ARBA" id="ARBA00022679"/>
    </source>
</evidence>
<dbReference type="InterPro" id="IPR046886">
    <property type="entry name" value="RsmE_MTase_dom"/>
</dbReference>
<keyword evidence="3 10" id="KW-0963">Cytoplasm</keyword>
<dbReference type="NCBIfam" id="TIGR00046">
    <property type="entry name" value="RsmE family RNA methyltransferase"/>
    <property type="match status" value="1"/>
</dbReference>
<dbReference type="Gene3D" id="2.40.240.20">
    <property type="entry name" value="Hypothetical PUA domain-like, domain 1"/>
    <property type="match status" value="1"/>
</dbReference>
<dbReference type="HOGENOM" id="CLU_067442_4_1_10"/>
<dbReference type="Pfam" id="PF20260">
    <property type="entry name" value="PUA_4"/>
    <property type="match status" value="1"/>
</dbReference>
<name>I4AFU3_BERLS</name>
<evidence type="ECO:0000259" key="11">
    <source>
        <dbReference type="Pfam" id="PF04452"/>
    </source>
</evidence>
<feature type="domain" description="Ribosomal RNA small subunit methyltransferase E PUA-like" evidence="12">
    <location>
        <begin position="18"/>
        <end position="59"/>
    </location>
</feature>
<reference evidence="14" key="1">
    <citation type="submission" date="2012-06" db="EMBL/GenBank/DDBJ databases">
        <title>The complete genome of Flexibacter litoralis DSM 6794.</title>
        <authorList>
            <person name="Lucas S."/>
            <person name="Copeland A."/>
            <person name="Lapidus A."/>
            <person name="Glavina del Rio T."/>
            <person name="Dalin E."/>
            <person name="Tice H."/>
            <person name="Bruce D."/>
            <person name="Goodwin L."/>
            <person name="Pitluck S."/>
            <person name="Peters L."/>
            <person name="Ovchinnikova G."/>
            <person name="Lu M."/>
            <person name="Kyrpides N."/>
            <person name="Mavromatis K."/>
            <person name="Ivanova N."/>
            <person name="Brettin T."/>
            <person name="Detter J.C."/>
            <person name="Han C."/>
            <person name="Larimer F."/>
            <person name="Land M."/>
            <person name="Hauser L."/>
            <person name="Markowitz V."/>
            <person name="Cheng J.-F."/>
            <person name="Hugenholtz P."/>
            <person name="Woyke T."/>
            <person name="Wu D."/>
            <person name="Spring S."/>
            <person name="Lang E."/>
            <person name="Kopitz M."/>
            <person name="Brambilla E."/>
            <person name="Klenk H.-P."/>
            <person name="Eisen J.A."/>
        </authorList>
    </citation>
    <scope>NUCLEOTIDE SEQUENCE [LARGE SCALE GENOMIC DNA]</scope>
    <source>
        <strain evidence="14">ATCC 23117 / DSM 6794 / NBRC 15988 / NCIMB 1366 / Sio-4</strain>
    </source>
</reference>
<feature type="domain" description="Ribosomal RNA small subunit methyltransferase E methyltransferase" evidence="11">
    <location>
        <begin position="73"/>
        <end position="243"/>
    </location>
</feature>
<dbReference type="GO" id="GO:0070475">
    <property type="term" value="P:rRNA base methylation"/>
    <property type="evidence" value="ECO:0007669"/>
    <property type="project" value="TreeGrafter"/>
</dbReference>
<gene>
    <name evidence="13" type="ordered locus">Fleli_0347</name>
</gene>
<evidence type="ECO:0000313" key="14">
    <source>
        <dbReference type="Proteomes" id="UP000006054"/>
    </source>
</evidence>
<evidence type="ECO:0000256" key="7">
    <source>
        <dbReference type="ARBA" id="ARBA00022691"/>
    </source>
</evidence>
<dbReference type="CDD" id="cd18084">
    <property type="entry name" value="RsmE-like"/>
    <property type="match status" value="1"/>
</dbReference>
<dbReference type="SUPFAM" id="SSF75217">
    <property type="entry name" value="alpha/beta knot"/>
    <property type="match status" value="1"/>
</dbReference>
<dbReference type="PIRSF" id="PIRSF015601">
    <property type="entry name" value="MTase_slr0722"/>
    <property type="match status" value="1"/>
</dbReference>
<keyword evidence="5 10" id="KW-0489">Methyltransferase</keyword>
<evidence type="ECO:0000259" key="12">
    <source>
        <dbReference type="Pfam" id="PF20260"/>
    </source>
</evidence>
<dbReference type="GO" id="GO:0005737">
    <property type="term" value="C:cytoplasm"/>
    <property type="evidence" value="ECO:0007669"/>
    <property type="project" value="UniProtKB-SubCell"/>
</dbReference>
<dbReference type="AlphaFoldDB" id="I4AFU3"/>
<keyword evidence="7 10" id="KW-0949">S-adenosyl-L-methionine</keyword>
<evidence type="ECO:0000256" key="3">
    <source>
        <dbReference type="ARBA" id="ARBA00022490"/>
    </source>
</evidence>
<evidence type="ECO:0000256" key="9">
    <source>
        <dbReference type="ARBA" id="ARBA00047944"/>
    </source>
</evidence>
<evidence type="ECO:0000256" key="4">
    <source>
        <dbReference type="ARBA" id="ARBA00022552"/>
    </source>
</evidence>
<evidence type="ECO:0000313" key="13">
    <source>
        <dbReference type="EMBL" id="AFM02828.1"/>
    </source>
</evidence>
<evidence type="ECO:0000256" key="2">
    <source>
        <dbReference type="ARBA" id="ARBA00005528"/>
    </source>
</evidence>
<dbReference type="InterPro" id="IPR029026">
    <property type="entry name" value="tRNA_m1G_MTases_N"/>
</dbReference>
<proteinExistence type="inferred from homology"/>
<dbReference type="GO" id="GO:0070042">
    <property type="term" value="F:rRNA (uridine-N3-)-methyltransferase activity"/>
    <property type="evidence" value="ECO:0007669"/>
    <property type="project" value="TreeGrafter"/>
</dbReference>
<organism evidence="13 14">
    <name type="scientific">Bernardetia litoralis (strain ATCC 23117 / DSM 6794 / NBRC 15988 / NCIMB 1366 / Fx l1 / Sio-4)</name>
    <name type="common">Flexibacter litoralis</name>
    <dbReference type="NCBI Taxonomy" id="880071"/>
    <lineage>
        <taxon>Bacteria</taxon>
        <taxon>Pseudomonadati</taxon>
        <taxon>Bacteroidota</taxon>
        <taxon>Cytophagia</taxon>
        <taxon>Cytophagales</taxon>
        <taxon>Bernardetiaceae</taxon>
        <taxon>Bernardetia</taxon>
    </lineage>
</organism>
<dbReference type="STRING" id="880071.Fleli_0347"/>
<dbReference type="Gene3D" id="3.40.1280.10">
    <property type="match status" value="1"/>
</dbReference>
<accession>I4AFU3</accession>
<dbReference type="Proteomes" id="UP000006054">
    <property type="component" value="Chromosome"/>
</dbReference>
<dbReference type="SUPFAM" id="SSF88697">
    <property type="entry name" value="PUA domain-like"/>
    <property type="match status" value="1"/>
</dbReference>
<evidence type="ECO:0000256" key="1">
    <source>
        <dbReference type="ARBA" id="ARBA00004496"/>
    </source>
</evidence>
<comment type="function">
    <text evidence="8 10">Specifically methylates the N3 position of the uracil ring of uridine 1498 (m3U1498) in 16S rRNA. Acts on the fully assembled 30S ribosomal subunit.</text>
</comment>
<dbReference type="Pfam" id="PF04452">
    <property type="entry name" value="Methyltrans_RNA"/>
    <property type="match status" value="1"/>
</dbReference>
<dbReference type="OrthoDB" id="9815641at2"/>
<dbReference type="EMBL" id="CP003345">
    <property type="protein sequence ID" value="AFM02828.1"/>
    <property type="molecule type" value="Genomic_DNA"/>
</dbReference>
<comment type="similarity">
    <text evidence="2 10">Belongs to the RNA methyltransferase RsmE family.</text>
</comment>
<dbReference type="KEGG" id="fli:Fleli_0347"/>
<dbReference type="eggNOG" id="COG1385">
    <property type="taxonomic scope" value="Bacteria"/>
</dbReference>
<sequence length="250" mass="28406">MDTYFFYPDLELGQQITLPEEEAKHLKTLRVKEGDFLDIVNGKGILAKGKVLSPNIKNSLIEITQIMDTEAKRPFYIHIAVAATKSSDRIEWFLEKAIEIGIDEISFIETSRSEYNNLKADRLVKKSIAAIKQSLRATLPRINPPKEFKDFIKKYHSDRKNQTKHGEETLEIQRFIAYTPTDTTAVLENCATKNAYYLVMIGSEGGFSPEEVHQAQQSGFECVSLGEYRLRTETAALYSCMALNSINRIS</sequence>
<evidence type="ECO:0000256" key="10">
    <source>
        <dbReference type="PIRNR" id="PIRNR015601"/>
    </source>
</evidence>
<evidence type="ECO:0000256" key="8">
    <source>
        <dbReference type="ARBA" id="ARBA00025699"/>
    </source>
</evidence>
<keyword evidence="6 10" id="KW-0808">Transferase</keyword>
<dbReference type="RefSeq" id="WP_014796290.1">
    <property type="nucleotide sequence ID" value="NC_018018.1"/>
</dbReference>
<protein>
    <recommendedName>
        <fullName evidence="10">Ribosomal RNA small subunit methyltransferase E</fullName>
        <ecNumber evidence="10">2.1.1.193</ecNumber>
    </recommendedName>
</protein>